<proteinExistence type="inferred from homology"/>
<feature type="transmembrane region" description="Helical" evidence="7">
    <location>
        <begin position="64"/>
        <end position="80"/>
    </location>
</feature>
<comment type="similarity">
    <text evidence="2">Belongs to the UPF0126 family.</text>
</comment>
<evidence type="ECO:0000313" key="9">
    <source>
        <dbReference type="EMBL" id="USG61094.1"/>
    </source>
</evidence>
<dbReference type="Proteomes" id="UP001056291">
    <property type="component" value="Chromosome"/>
</dbReference>
<accession>A0ABY4W2K8</accession>
<evidence type="ECO:0000256" key="2">
    <source>
        <dbReference type="ARBA" id="ARBA00008193"/>
    </source>
</evidence>
<name>A0ABY4W2K8_9PROT</name>
<sequence length="208" mass="22279">MPSFIDFLDVLGVAVFAVSGALVASRKEMDLVSFGLLASLTGIGGGTLRDLLLDQPVFWIEQPYYLVTCLIVAILVYFTAHVFQRRFIILLWADAIGVAAFSVMGAEVALRSGANELVAIVMGMMTATFGGLARDVVCAEPVLIMRKELYATCAMAGATVYVGVAALEASFIISALAGFTVAFALRAGGIHWGWTLPPYKTRPGRDYE</sequence>
<evidence type="ECO:0000256" key="1">
    <source>
        <dbReference type="ARBA" id="ARBA00004651"/>
    </source>
</evidence>
<feature type="transmembrane region" description="Helical" evidence="7">
    <location>
        <begin position="31"/>
        <end position="52"/>
    </location>
</feature>
<feature type="domain" description="Glycine transporter" evidence="8">
    <location>
        <begin position="91"/>
        <end position="164"/>
    </location>
</feature>
<evidence type="ECO:0000313" key="10">
    <source>
        <dbReference type="Proteomes" id="UP001056291"/>
    </source>
</evidence>
<dbReference type="PANTHER" id="PTHR30506">
    <property type="entry name" value="INNER MEMBRANE PROTEIN"/>
    <property type="match status" value="1"/>
</dbReference>
<evidence type="ECO:0000256" key="6">
    <source>
        <dbReference type="ARBA" id="ARBA00023136"/>
    </source>
</evidence>
<evidence type="ECO:0000256" key="7">
    <source>
        <dbReference type="SAM" id="Phobius"/>
    </source>
</evidence>
<feature type="domain" description="Glycine transporter" evidence="8">
    <location>
        <begin position="7"/>
        <end position="80"/>
    </location>
</feature>
<dbReference type="EMBL" id="CP098747">
    <property type="protein sequence ID" value="USG61094.1"/>
    <property type="molecule type" value="Genomic_DNA"/>
</dbReference>
<evidence type="ECO:0000256" key="5">
    <source>
        <dbReference type="ARBA" id="ARBA00022989"/>
    </source>
</evidence>
<feature type="transmembrane region" description="Helical" evidence="7">
    <location>
        <begin position="117"/>
        <end position="137"/>
    </location>
</feature>
<evidence type="ECO:0000256" key="3">
    <source>
        <dbReference type="ARBA" id="ARBA00022475"/>
    </source>
</evidence>
<gene>
    <name evidence="9" type="ORF">NBZ79_18215</name>
</gene>
<keyword evidence="6 7" id="KW-0472">Membrane</keyword>
<feature type="transmembrane region" description="Helical" evidence="7">
    <location>
        <begin position="6"/>
        <end position="24"/>
    </location>
</feature>
<evidence type="ECO:0000259" key="8">
    <source>
        <dbReference type="Pfam" id="PF03458"/>
    </source>
</evidence>
<reference evidence="9" key="1">
    <citation type="submission" date="2022-06" db="EMBL/GenBank/DDBJ databases">
        <title>Sneathiella actinostolidae sp. nov., isolated from a sea anemonein the Western Pacific Ocean.</title>
        <authorList>
            <person name="Wei M.J."/>
        </authorList>
    </citation>
    <scope>NUCLEOTIDE SEQUENCE</scope>
    <source>
        <strain evidence="9">PHK-P5</strain>
    </source>
</reference>
<organism evidence="9 10">
    <name type="scientific">Sneathiella marina</name>
    <dbReference type="NCBI Taxonomy" id="2950108"/>
    <lineage>
        <taxon>Bacteria</taxon>
        <taxon>Pseudomonadati</taxon>
        <taxon>Pseudomonadota</taxon>
        <taxon>Alphaproteobacteria</taxon>
        <taxon>Sneathiellales</taxon>
        <taxon>Sneathiellaceae</taxon>
        <taxon>Sneathiella</taxon>
    </lineage>
</organism>
<evidence type="ECO:0000256" key="4">
    <source>
        <dbReference type="ARBA" id="ARBA00022692"/>
    </source>
</evidence>
<dbReference type="RefSeq" id="WP_251934081.1">
    <property type="nucleotide sequence ID" value="NZ_CP098747.1"/>
</dbReference>
<keyword evidence="10" id="KW-1185">Reference proteome</keyword>
<keyword evidence="3" id="KW-1003">Cell membrane</keyword>
<comment type="subcellular location">
    <subcellularLocation>
        <location evidence="1">Cell membrane</location>
        <topology evidence="1">Multi-pass membrane protein</topology>
    </subcellularLocation>
</comment>
<keyword evidence="5 7" id="KW-1133">Transmembrane helix</keyword>
<feature type="transmembrane region" description="Helical" evidence="7">
    <location>
        <begin position="87"/>
        <end position="105"/>
    </location>
</feature>
<dbReference type="Pfam" id="PF03458">
    <property type="entry name" value="Gly_transporter"/>
    <property type="match status" value="2"/>
</dbReference>
<dbReference type="PANTHER" id="PTHR30506:SF3">
    <property type="entry name" value="UPF0126 INNER MEMBRANE PROTEIN YADS-RELATED"/>
    <property type="match status" value="1"/>
</dbReference>
<protein>
    <submittedName>
        <fullName evidence="9">Trimeric intracellular cation channel family protein</fullName>
    </submittedName>
</protein>
<dbReference type="InterPro" id="IPR005115">
    <property type="entry name" value="Gly_transporter"/>
</dbReference>
<keyword evidence="4 7" id="KW-0812">Transmembrane</keyword>